<dbReference type="GO" id="GO:0005975">
    <property type="term" value="P:carbohydrate metabolic process"/>
    <property type="evidence" value="ECO:0007669"/>
    <property type="project" value="InterPro"/>
</dbReference>
<keyword evidence="4" id="KW-1133">Transmembrane helix</keyword>
<evidence type="ECO:0000256" key="2">
    <source>
        <dbReference type="ARBA" id="ARBA00022729"/>
    </source>
</evidence>
<comment type="subcellular location">
    <subcellularLocation>
        <location evidence="1">Secreted</location>
    </subcellularLocation>
</comment>
<feature type="compositionally biased region" description="Low complexity" evidence="3">
    <location>
        <begin position="84"/>
        <end position="94"/>
    </location>
</feature>
<dbReference type="InterPro" id="IPR011330">
    <property type="entry name" value="Glyco_hydro/deAcase_b/a-brl"/>
</dbReference>
<feature type="transmembrane region" description="Helical" evidence="4">
    <location>
        <begin position="27"/>
        <end position="49"/>
    </location>
</feature>
<feature type="domain" description="NodB homology" evidence="5">
    <location>
        <begin position="330"/>
        <end position="405"/>
    </location>
</feature>
<dbReference type="InterPro" id="IPR051398">
    <property type="entry name" value="Polysacch_Deacetylase"/>
</dbReference>
<dbReference type="Proteomes" id="UP001203136">
    <property type="component" value="Unassembled WGS sequence"/>
</dbReference>
<evidence type="ECO:0000256" key="1">
    <source>
        <dbReference type="ARBA" id="ARBA00004613"/>
    </source>
</evidence>
<dbReference type="PANTHER" id="PTHR34216:SF3">
    <property type="entry name" value="POLY-BETA-1,6-N-ACETYL-D-GLUCOSAMINE N-DEACETYLASE"/>
    <property type="match status" value="1"/>
</dbReference>
<evidence type="ECO:0000256" key="4">
    <source>
        <dbReference type="SAM" id="Phobius"/>
    </source>
</evidence>
<evidence type="ECO:0000313" key="6">
    <source>
        <dbReference type="EMBL" id="MCK0084972.1"/>
    </source>
</evidence>
<sequence>MGKDQFSLKNSGYSSYSRRRKRKFLRILPYIILGSILAILLCIAGYLYMRNKSLEARGASIAEVLTGANPSGPADSDNPGIAGESSSEESSSADADSESLESYLSRAGLLAAGYDYDGAITMLSESPYASDEQVKAAIAGYEENKTALVRADPKKVTHVFFHSLIIDTSKAFDGDSREKGYNQVMTTKDEFMKILQSMYDRGFVLVRLHDVAYETTGEDGNPHFVEGNIMLPPGKQPFVMSQDDVCYYEYMEKDGFATKMIIGEDGRPTNEMKLDDGSVLVGSYDLVPLLQDFIDEHPDFSYKGAKAVIAFTGYNGILGYRTAASYNTDEYKAKHPGFDYEKEREEAAKVAECLKENGFELASHSWGHRNMGTISMEHFRADTDKWEAEVETLTGPCDIILFPFGSDIGGWKPYDTSSERYQYLHSKGFRYFCNVDSSQYWVQIGDDYMRQGRRNLDGFRMYYDLPETNPTKDHLSDLFDVSEVFDRRRPTPVPKMSE</sequence>
<evidence type="ECO:0000256" key="3">
    <source>
        <dbReference type="SAM" id="MobiDB-lite"/>
    </source>
</evidence>
<dbReference type="InterPro" id="IPR002509">
    <property type="entry name" value="NODB_dom"/>
</dbReference>
<dbReference type="PANTHER" id="PTHR34216">
    <property type="match status" value="1"/>
</dbReference>
<dbReference type="RefSeq" id="WP_024739499.1">
    <property type="nucleotide sequence ID" value="NZ_CACRUA010000079.1"/>
</dbReference>
<evidence type="ECO:0000313" key="7">
    <source>
        <dbReference type="Proteomes" id="UP001203136"/>
    </source>
</evidence>
<keyword evidence="4" id="KW-0472">Membrane</keyword>
<dbReference type="Pfam" id="PF01522">
    <property type="entry name" value="Polysacc_deac_1"/>
    <property type="match status" value="1"/>
</dbReference>
<gene>
    <name evidence="6" type="ORF">K5I21_03555</name>
</gene>
<name>A0AAW5F1S6_CLOSY</name>
<dbReference type="SUPFAM" id="SSF88713">
    <property type="entry name" value="Glycoside hydrolase/deacetylase"/>
    <property type="match status" value="1"/>
</dbReference>
<dbReference type="GO" id="GO:0005576">
    <property type="term" value="C:extracellular region"/>
    <property type="evidence" value="ECO:0007669"/>
    <property type="project" value="UniProtKB-SubCell"/>
</dbReference>
<reference evidence="6" key="1">
    <citation type="journal article" date="2022" name="Cell Host Microbe">
        <title>Colonization of the live biotherapeutic product VE303 and modulation of the microbiota and metabolites in healthy volunteers.</title>
        <authorList>
            <person name="Dsouza M."/>
            <person name="Menon R."/>
            <person name="Crossette E."/>
            <person name="Bhattarai S.K."/>
            <person name="Schneider J."/>
            <person name="Kim Y.G."/>
            <person name="Reddy S."/>
            <person name="Caballero S."/>
            <person name="Felix C."/>
            <person name="Cornacchione L."/>
            <person name="Hendrickson J."/>
            <person name="Watson A.R."/>
            <person name="Minot S.S."/>
            <person name="Greenfield N."/>
            <person name="Schopf L."/>
            <person name="Szabady R."/>
            <person name="Patarroyo J."/>
            <person name="Smith W."/>
            <person name="Harrison P."/>
            <person name="Kuijper E.J."/>
            <person name="Kelly C.P."/>
            <person name="Olle B."/>
            <person name="Bobilev D."/>
            <person name="Silber J.L."/>
            <person name="Bucci V."/>
            <person name="Roberts B."/>
            <person name="Faith J."/>
            <person name="Norman J.M."/>
        </authorList>
    </citation>
    <scope>NUCLEOTIDE SEQUENCE</scope>
    <source>
        <strain evidence="6">VE303-04</strain>
    </source>
</reference>
<dbReference type="EMBL" id="JAINVB010000001">
    <property type="protein sequence ID" value="MCK0084972.1"/>
    <property type="molecule type" value="Genomic_DNA"/>
</dbReference>
<accession>A0AAW5F1S6</accession>
<protein>
    <submittedName>
        <fullName evidence="6">Polysaccharide deacetylase family protein</fullName>
    </submittedName>
</protein>
<dbReference type="AlphaFoldDB" id="A0AAW5F1S6"/>
<dbReference type="GO" id="GO:0016810">
    <property type="term" value="F:hydrolase activity, acting on carbon-nitrogen (but not peptide) bonds"/>
    <property type="evidence" value="ECO:0007669"/>
    <property type="project" value="InterPro"/>
</dbReference>
<dbReference type="Gene3D" id="3.20.20.370">
    <property type="entry name" value="Glycoside hydrolase/deacetylase"/>
    <property type="match status" value="1"/>
</dbReference>
<organism evidence="6 7">
    <name type="scientific">Clostridium symbiosum</name>
    <name type="common">Bacteroides symbiosus</name>
    <dbReference type="NCBI Taxonomy" id="1512"/>
    <lineage>
        <taxon>Bacteria</taxon>
        <taxon>Bacillati</taxon>
        <taxon>Bacillota</taxon>
        <taxon>Clostridia</taxon>
        <taxon>Lachnospirales</taxon>
        <taxon>Lachnospiraceae</taxon>
        <taxon>Otoolea</taxon>
    </lineage>
</organism>
<comment type="caution">
    <text evidence="6">The sequence shown here is derived from an EMBL/GenBank/DDBJ whole genome shotgun (WGS) entry which is preliminary data.</text>
</comment>
<keyword evidence="2" id="KW-0732">Signal</keyword>
<keyword evidence="4" id="KW-0812">Transmembrane</keyword>
<evidence type="ECO:0000259" key="5">
    <source>
        <dbReference type="Pfam" id="PF01522"/>
    </source>
</evidence>
<proteinExistence type="predicted"/>
<feature type="region of interest" description="Disordered" evidence="3">
    <location>
        <begin position="68"/>
        <end position="97"/>
    </location>
</feature>